<dbReference type="EMBL" id="MU865963">
    <property type="protein sequence ID" value="KAK4445625.1"/>
    <property type="molecule type" value="Genomic_DNA"/>
</dbReference>
<dbReference type="PROSITE" id="PS00086">
    <property type="entry name" value="CYTOCHROME_P450"/>
    <property type="match status" value="1"/>
</dbReference>
<evidence type="ECO:0000256" key="1">
    <source>
        <dbReference type="ARBA" id="ARBA00001971"/>
    </source>
</evidence>
<dbReference type="AlphaFoldDB" id="A0AAV9GDW6"/>
<evidence type="ECO:0000256" key="6">
    <source>
        <dbReference type="PIRSR" id="PIRSR602401-1"/>
    </source>
</evidence>
<evidence type="ECO:0000313" key="9">
    <source>
        <dbReference type="EMBL" id="KAK4445625.1"/>
    </source>
</evidence>
<dbReference type="SUPFAM" id="SSF48264">
    <property type="entry name" value="Cytochrome P450"/>
    <property type="match status" value="1"/>
</dbReference>
<dbReference type="GO" id="GO:0005506">
    <property type="term" value="F:iron ion binding"/>
    <property type="evidence" value="ECO:0007669"/>
    <property type="project" value="InterPro"/>
</dbReference>
<keyword evidence="3 6" id="KW-0349">Heme</keyword>
<keyword evidence="8" id="KW-1133">Transmembrane helix</keyword>
<dbReference type="Pfam" id="PF00067">
    <property type="entry name" value="p450"/>
    <property type="match status" value="1"/>
</dbReference>
<accession>A0AAV9GDW6</accession>
<dbReference type="InterPro" id="IPR017972">
    <property type="entry name" value="Cyt_P450_CS"/>
</dbReference>
<dbReference type="InterPro" id="IPR001128">
    <property type="entry name" value="Cyt_P450"/>
</dbReference>
<dbReference type="GO" id="GO:0016705">
    <property type="term" value="F:oxidoreductase activity, acting on paired donors, with incorporation or reduction of molecular oxygen"/>
    <property type="evidence" value="ECO:0007669"/>
    <property type="project" value="InterPro"/>
</dbReference>
<sequence length="537" mass="61013">MMSNTESLSGLLHLARYILGTVAGFYLLRLVARRLYQIFIYPYFASPLRQLPGPRNHHFLLGQAINQFQSGNPNEPYLSWVRRWPEAHLIRYFDVGNSDAVLVTSLAAHKEILRDKAYSFQKPPFFTRLVADIVGLGLVFAEGSEHKKQRRALAGHFSPGHLKRMLPLFQSKAHQLSNLLDRIIDTEVGVVELVSLYSKIMLDIMGVFALGIELDNLEPTRNQNGNKLSFYDCYHEVFEPQGVGQLLTAINGIFPVRWLPLEANRRFVQANKTIRGQLTDIIRDRIQSIKASKAAGMDGRLGEDDDLLTYMVVEKYFPGDGDGDRWTEQDILNQILSFLAAGHETTAGACVWATQLMIEHPNKAERLRAEVSELLRHSPTPNQRSIESLHYLNNFVREVLRLQCPAINIPREAAEDVLIQGTLLRRGTTVVMQPAIVQRNPNIWGPDCDEFKPDRWDHLDGEAADPWAFMTFSQGPRVCIGKAMFMLEFKVILVELVSKFHFDAVDHMRMEDIKLINPSALLRPDGGLRVRVRKVTP</sequence>
<dbReference type="PANTHER" id="PTHR24305:SF166">
    <property type="entry name" value="CYTOCHROME P450 12A4, MITOCHONDRIAL-RELATED"/>
    <property type="match status" value="1"/>
</dbReference>
<comment type="similarity">
    <text evidence="2 7">Belongs to the cytochrome P450 family.</text>
</comment>
<evidence type="ECO:0000313" key="10">
    <source>
        <dbReference type="Proteomes" id="UP001321760"/>
    </source>
</evidence>
<dbReference type="Gene3D" id="1.10.630.10">
    <property type="entry name" value="Cytochrome P450"/>
    <property type="match status" value="1"/>
</dbReference>
<evidence type="ECO:0000256" key="2">
    <source>
        <dbReference type="ARBA" id="ARBA00010617"/>
    </source>
</evidence>
<protein>
    <submittedName>
        <fullName evidence="9">Cytochrome P450 4F5</fullName>
    </submittedName>
</protein>
<reference evidence="9" key="1">
    <citation type="journal article" date="2023" name="Mol. Phylogenet. Evol.">
        <title>Genome-scale phylogeny and comparative genomics of the fungal order Sordariales.</title>
        <authorList>
            <person name="Hensen N."/>
            <person name="Bonometti L."/>
            <person name="Westerberg I."/>
            <person name="Brannstrom I.O."/>
            <person name="Guillou S."/>
            <person name="Cros-Aarteil S."/>
            <person name="Calhoun S."/>
            <person name="Haridas S."/>
            <person name="Kuo A."/>
            <person name="Mondo S."/>
            <person name="Pangilinan J."/>
            <person name="Riley R."/>
            <person name="LaButti K."/>
            <person name="Andreopoulos B."/>
            <person name="Lipzen A."/>
            <person name="Chen C."/>
            <person name="Yan M."/>
            <person name="Daum C."/>
            <person name="Ng V."/>
            <person name="Clum A."/>
            <person name="Steindorff A."/>
            <person name="Ohm R.A."/>
            <person name="Martin F."/>
            <person name="Silar P."/>
            <person name="Natvig D.O."/>
            <person name="Lalanne C."/>
            <person name="Gautier V."/>
            <person name="Ament-Velasquez S.L."/>
            <person name="Kruys A."/>
            <person name="Hutchinson M.I."/>
            <person name="Powell A.J."/>
            <person name="Barry K."/>
            <person name="Miller A.N."/>
            <person name="Grigoriev I.V."/>
            <person name="Debuchy R."/>
            <person name="Gladieux P."/>
            <person name="Hiltunen Thoren M."/>
            <person name="Johannesson H."/>
        </authorList>
    </citation>
    <scope>NUCLEOTIDE SEQUENCE</scope>
    <source>
        <strain evidence="9">PSN243</strain>
    </source>
</reference>
<evidence type="ECO:0000256" key="4">
    <source>
        <dbReference type="ARBA" id="ARBA00022723"/>
    </source>
</evidence>
<dbReference type="PRINTS" id="PR00463">
    <property type="entry name" value="EP450I"/>
</dbReference>
<reference evidence="9" key="2">
    <citation type="submission" date="2023-05" db="EMBL/GenBank/DDBJ databases">
        <authorList>
            <consortium name="Lawrence Berkeley National Laboratory"/>
            <person name="Steindorff A."/>
            <person name="Hensen N."/>
            <person name="Bonometti L."/>
            <person name="Westerberg I."/>
            <person name="Brannstrom I.O."/>
            <person name="Guillou S."/>
            <person name="Cros-Aarteil S."/>
            <person name="Calhoun S."/>
            <person name="Haridas S."/>
            <person name="Kuo A."/>
            <person name="Mondo S."/>
            <person name="Pangilinan J."/>
            <person name="Riley R."/>
            <person name="Labutti K."/>
            <person name="Andreopoulos B."/>
            <person name="Lipzen A."/>
            <person name="Chen C."/>
            <person name="Yanf M."/>
            <person name="Daum C."/>
            <person name="Ng V."/>
            <person name="Clum A."/>
            <person name="Ohm R."/>
            <person name="Martin F."/>
            <person name="Silar P."/>
            <person name="Natvig D."/>
            <person name="Lalanne C."/>
            <person name="Gautier V."/>
            <person name="Ament-Velasquez S.L."/>
            <person name="Kruys A."/>
            <person name="Hutchinson M.I."/>
            <person name="Powell A.J."/>
            <person name="Barry K."/>
            <person name="Miller A.N."/>
            <person name="Grigoriev I.V."/>
            <person name="Debuchy R."/>
            <person name="Gladieux P."/>
            <person name="Thoren M.H."/>
            <person name="Johannesson H."/>
        </authorList>
    </citation>
    <scope>NUCLEOTIDE SEQUENCE</scope>
    <source>
        <strain evidence="9">PSN243</strain>
    </source>
</reference>
<dbReference type="InterPro" id="IPR002401">
    <property type="entry name" value="Cyt_P450_E_grp-I"/>
</dbReference>
<dbReference type="GO" id="GO:0020037">
    <property type="term" value="F:heme binding"/>
    <property type="evidence" value="ECO:0007669"/>
    <property type="project" value="InterPro"/>
</dbReference>
<dbReference type="Proteomes" id="UP001321760">
    <property type="component" value="Unassembled WGS sequence"/>
</dbReference>
<dbReference type="PANTHER" id="PTHR24305">
    <property type="entry name" value="CYTOCHROME P450"/>
    <property type="match status" value="1"/>
</dbReference>
<keyword evidence="7" id="KW-0560">Oxidoreductase</keyword>
<organism evidence="9 10">
    <name type="scientific">Podospora aff. communis PSN243</name>
    <dbReference type="NCBI Taxonomy" id="3040156"/>
    <lineage>
        <taxon>Eukaryota</taxon>
        <taxon>Fungi</taxon>
        <taxon>Dikarya</taxon>
        <taxon>Ascomycota</taxon>
        <taxon>Pezizomycotina</taxon>
        <taxon>Sordariomycetes</taxon>
        <taxon>Sordariomycetidae</taxon>
        <taxon>Sordariales</taxon>
        <taxon>Podosporaceae</taxon>
        <taxon>Podospora</taxon>
    </lineage>
</organism>
<feature type="binding site" description="axial binding residue" evidence="6">
    <location>
        <position position="479"/>
    </location>
    <ligand>
        <name>heme</name>
        <dbReference type="ChEBI" id="CHEBI:30413"/>
    </ligand>
    <ligandPart>
        <name>Fe</name>
        <dbReference type="ChEBI" id="CHEBI:18248"/>
    </ligandPart>
</feature>
<feature type="transmembrane region" description="Helical" evidence="8">
    <location>
        <begin position="14"/>
        <end position="32"/>
    </location>
</feature>
<evidence type="ECO:0000256" key="5">
    <source>
        <dbReference type="ARBA" id="ARBA00023004"/>
    </source>
</evidence>
<evidence type="ECO:0000256" key="3">
    <source>
        <dbReference type="ARBA" id="ARBA00022617"/>
    </source>
</evidence>
<dbReference type="InterPro" id="IPR036396">
    <property type="entry name" value="Cyt_P450_sf"/>
</dbReference>
<keyword evidence="10" id="KW-1185">Reference proteome</keyword>
<comment type="cofactor">
    <cofactor evidence="1 6">
        <name>heme</name>
        <dbReference type="ChEBI" id="CHEBI:30413"/>
    </cofactor>
</comment>
<keyword evidence="5 6" id="KW-0408">Iron</keyword>
<evidence type="ECO:0000256" key="8">
    <source>
        <dbReference type="SAM" id="Phobius"/>
    </source>
</evidence>
<gene>
    <name evidence="9" type="ORF">QBC34DRAFT_412754</name>
</gene>
<dbReference type="GO" id="GO:0004497">
    <property type="term" value="F:monooxygenase activity"/>
    <property type="evidence" value="ECO:0007669"/>
    <property type="project" value="UniProtKB-KW"/>
</dbReference>
<keyword evidence="4 6" id="KW-0479">Metal-binding</keyword>
<comment type="caution">
    <text evidence="9">The sequence shown here is derived from an EMBL/GenBank/DDBJ whole genome shotgun (WGS) entry which is preliminary data.</text>
</comment>
<proteinExistence type="inferred from homology"/>
<evidence type="ECO:0000256" key="7">
    <source>
        <dbReference type="RuleBase" id="RU000461"/>
    </source>
</evidence>
<dbReference type="InterPro" id="IPR050121">
    <property type="entry name" value="Cytochrome_P450_monoxygenase"/>
</dbReference>
<name>A0AAV9GDW6_9PEZI</name>
<keyword evidence="8" id="KW-0472">Membrane</keyword>
<keyword evidence="8" id="KW-0812">Transmembrane</keyword>
<dbReference type="PRINTS" id="PR00385">
    <property type="entry name" value="P450"/>
</dbReference>
<keyword evidence="7" id="KW-0503">Monooxygenase</keyword>